<dbReference type="AlphaFoldDB" id="A0A7J6KVL9"/>
<dbReference type="Proteomes" id="UP000570595">
    <property type="component" value="Unassembled WGS sequence"/>
</dbReference>
<evidence type="ECO:0000256" key="6">
    <source>
        <dbReference type="ARBA" id="ARBA00023033"/>
    </source>
</evidence>
<comment type="caution">
    <text evidence="7">The sequence shown here is derived from an EMBL/GenBank/DDBJ whole genome shotgun (WGS) entry which is preliminary data.</text>
</comment>
<dbReference type="InterPro" id="IPR001128">
    <property type="entry name" value="Cyt_P450"/>
</dbReference>
<evidence type="ECO:0000256" key="1">
    <source>
        <dbReference type="ARBA" id="ARBA00010617"/>
    </source>
</evidence>
<evidence type="ECO:0000256" key="5">
    <source>
        <dbReference type="ARBA" id="ARBA00023004"/>
    </source>
</evidence>
<evidence type="ECO:0008006" key="9">
    <source>
        <dbReference type="Google" id="ProtNLM"/>
    </source>
</evidence>
<evidence type="ECO:0000313" key="7">
    <source>
        <dbReference type="EMBL" id="KAF4650641.1"/>
    </source>
</evidence>
<dbReference type="Pfam" id="PF00067">
    <property type="entry name" value="p450"/>
    <property type="match status" value="2"/>
</dbReference>
<dbReference type="GO" id="GO:0016705">
    <property type="term" value="F:oxidoreductase activity, acting on paired donors, with incorporation or reduction of molecular oxygen"/>
    <property type="evidence" value="ECO:0007669"/>
    <property type="project" value="InterPro"/>
</dbReference>
<keyword evidence="3" id="KW-0479">Metal-binding</keyword>
<feature type="non-terminal residue" evidence="7">
    <location>
        <position position="1"/>
    </location>
</feature>
<keyword evidence="4" id="KW-0560">Oxidoreductase</keyword>
<evidence type="ECO:0000256" key="4">
    <source>
        <dbReference type="ARBA" id="ARBA00023002"/>
    </source>
</evidence>
<evidence type="ECO:0000313" key="8">
    <source>
        <dbReference type="Proteomes" id="UP000570595"/>
    </source>
</evidence>
<dbReference type="OrthoDB" id="427844at2759"/>
<organism evidence="7 8">
    <name type="scientific">Perkinsus olseni</name>
    <name type="common">Perkinsus atlanticus</name>
    <dbReference type="NCBI Taxonomy" id="32597"/>
    <lineage>
        <taxon>Eukaryota</taxon>
        <taxon>Sar</taxon>
        <taxon>Alveolata</taxon>
        <taxon>Perkinsozoa</taxon>
        <taxon>Perkinsea</taxon>
        <taxon>Perkinsida</taxon>
        <taxon>Perkinsidae</taxon>
        <taxon>Perkinsus</taxon>
    </lineage>
</organism>
<evidence type="ECO:0000256" key="2">
    <source>
        <dbReference type="ARBA" id="ARBA00022617"/>
    </source>
</evidence>
<keyword evidence="2" id="KW-0349">Heme</keyword>
<dbReference type="InterPro" id="IPR050196">
    <property type="entry name" value="Cytochrome_P450_Monoox"/>
</dbReference>
<accession>A0A7J6KVL9</accession>
<sequence length="359" mass="40499">MLNTFLNRVAPGMLEILRRRTDTMVRGVGALLLGSLVWKIVKTARHLAKPLPFPGPQGAPMVGVALELDPNTALARMRSWIKHYGETISFRVFTTTFIATANPDTIKKILKDSNKGLIVRQLNSLNLLPKSGMFLTDGDDWKMNRKTVDPIMAEPNVRGMVPVMSQMANRLMSSDGSTDREFVHKTFRDFLEGFDFMLKHIQLAPLMKNRYPFKLNQNVAKLHSAVENVEKFSRHIIEERQRALAEGATPACNILDKLIFMGKRELAWNLVHLEWGLFGGTESVPSTIEWFLYLMSVHQEAQKIARAEVDALGKAPTENDDLDKLRYVEACVLETLRMNNSTPGPLPYVTAEHCVIEGK</sequence>
<keyword evidence="5" id="KW-0408">Iron</keyword>
<dbReference type="SUPFAM" id="SSF48264">
    <property type="entry name" value="Cytochrome P450"/>
    <property type="match status" value="1"/>
</dbReference>
<protein>
    <recommendedName>
        <fullName evidence="9">Cytochrome P450</fullName>
    </recommendedName>
</protein>
<dbReference type="GO" id="GO:0004497">
    <property type="term" value="F:monooxygenase activity"/>
    <property type="evidence" value="ECO:0007669"/>
    <property type="project" value="UniProtKB-KW"/>
</dbReference>
<dbReference type="GO" id="GO:0020037">
    <property type="term" value="F:heme binding"/>
    <property type="evidence" value="ECO:0007669"/>
    <property type="project" value="InterPro"/>
</dbReference>
<dbReference type="GO" id="GO:0005506">
    <property type="term" value="F:iron ion binding"/>
    <property type="evidence" value="ECO:0007669"/>
    <property type="project" value="InterPro"/>
</dbReference>
<proteinExistence type="inferred from homology"/>
<name>A0A7J6KVL9_PEROL</name>
<dbReference type="PANTHER" id="PTHR24291">
    <property type="entry name" value="CYTOCHROME P450 FAMILY 4"/>
    <property type="match status" value="1"/>
</dbReference>
<reference evidence="7 8" key="1">
    <citation type="submission" date="2020-04" db="EMBL/GenBank/DDBJ databases">
        <title>Perkinsus olseni comparative genomics.</title>
        <authorList>
            <person name="Bogema D.R."/>
        </authorList>
    </citation>
    <scope>NUCLEOTIDE SEQUENCE [LARGE SCALE GENOMIC DNA]</scope>
    <source>
        <strain evidence="7">ATCC PRA-179</strain>
    </source>
</reference>
<evidence type="ECO:0000256" key="3">
    <source>
        <dbReference type="ARBA" id="ARBA00022723"/>
    </source>
</evidence>
<gene>
    <name evidence="7" type="ORF">FOZ61_000143</name>
</gene>
<dbReference type="CDD" id="cd00302">
    <property type="entry name" value="cytochrome_P450"/>
    <property type="match status" value="1"/>
</dbReference>
<comment type="similarity">
    <text evidence="1">Belongs to the cytochrome P450 family.</text>
</comment>
<dbReference type="InterPro" id="IPR036396">
    <property type="entry name" value="Cyt_P450_sf"/>
</dbReference>
<dbReference type="Gene3D" id="1.10.630.10">
    <property type="entry name" value="Cytochrome P450"/>
    <property type="match status" value="1"/>
</dbReference>
<dbReference type="PANTHER" id="PTHR24291:SF50">
    <property type="entry name" value="BIFUNCTIONAL ALBAFLAVENONE MONOOXYGENASE_TERPENE SYNTHASE"/>
    <property type="match status" value="1"/>
</dbReference>
<dbReference type="EMBL" id="JABAHT010001000">
    <property type="protein sequence ID" value="KAF4650641.1"/>
    <property type="molecule type" value="Genomic_DNA"/>
</dbReference>
<keyword evidence="6" id="KW-0503">Monooxygenase</keyword>